<accession>A0A0A9CR13</accession>
<proteinExistence type="predicted"/>
<protein>
    <submittedName>
        <fullName evidence="1">Uncharacterized protein</fullName>
    </submittedName>
</protein>
<organism evidence="1">
    <name type="scientific">Arundo donax</name>
    <name type="common">Giant reed</name>
    <name type="synonym">Donax arundinaceus</name>
    <dbReference type="NCBI Taxonomy" id="35708"/>
    <lineage>
        <taxon>Eukaryota</taxon>
        <taxon>Viridiplantae</taxon>
        <taxon>Streptophyta</taxon>
        <taxon>Embryophyta</taxon>
        <taxon>Tracheophyta</taxon>
        <taxon>Spermatophyta</taxon>
        <taxon>Magnoliopsida</taxon>
        <taxon>Liliopsida</taxon>
        <taxon>Poales</taxon>
        <taxon>Poaceae</taxon>
        <taxon>PACMAD clade</taxon>
        <taxon>Arundinoideae</taxon>
        <taxon>Arundineae</taxon>
        <taxon>Arundo</taxon>
    </lineage>
</organism>
<dbReference type="EMBL" id="GBRH01223963">
    <property type="protein sequence ID" value="JAD73932.1"/>
    <property type="molecule type" value="Transcribed_RNA"/>
</dbReference>
<evidence type="ECO:0000313" key="1">
    <source>
        <dbReference type="EMBL" id="JAD73932.1"/>
    </source>
</evidence>
<reference evidence="1" key="2">
    <citation type="journal article" date="2015" name="Data Brief">
        <title>Shoot transcriptome of the giant reed, Arundo donax.</title>
        <authorList>
            <person name="Barrero R.A."/>
            <person name="Guerrero F.D."/>
            <person name="Moolhuijzen P."/>
            <person name="Goolsby J.A."/>
            <person name="Tidwell J."/>
            <person name="Bellgard S.E."/>
            <person name="Bellgard M.I."/>
        </authorList>
    </citation>
    <scope>NUCLEOTIDE SEQUENCE</scope>
    <source>
        <tissue evidence="1">Shoot tissue taken approximately 20 cm above the soil surface</tissue>
    </source>
</reference>
<reference evidence="1" key="1">
    <citation type="submission" date="2014-09" db="EMBL/GenBank/DDBJ databases">
        <authorList>
            <person name="Magalhaes I.L.F."/>
            <person name="Oliveira U."/>
            <person name="Santos F.R."/>
            <person name="Vidigal T.H.D.A."/>
            <person name="Brescovit A.D."/>
            <person name="Santos A.J."/>
        </authorList>
    </citation>
    <scope>NUCLEOTIDE SEQUENCE</scope>
    <source>
        <tissue evidence="1">Shoot tissue taken approximately 20 cm above the soil surface</tissue>
    </source>
</reference>
<sequence>MPKKGTTATMLERERLPYSFKSKRPGAMPQYLCANSKLPCHALKNYYCFRKPTYS</sequence>
<name>A0A0A9CR13_ARUDO</name>
<dbReference type="AlphaFoldDB" id="A0A0A9CR13"/>